<dbReference type="AlphaFoldDB" id="A0A1G8G3K0"/>
<protein>
    <recommendedName>
        <fullName evidence="3">Ribosomal protein L7/L12 C-terminal domain-containing protein</fullName>
    </recommendedName>
</protein>
<sequence length="96" mass="10515">MPEGRPGAKVSYPDMESLEERVARLEEQVASLQRHLGVDSALVAVRPERPRLPPEFFTALRAGKKVTAIKIYREATGASLLAAKQAVDTMAREARG</sequence>
<dbReference type="EMBL" id="FNDJ01000003">
    <property type="protein sequence ID" value="SDH88984.1"/>
    <property type="molecule type" value="Genomic_DNA"/>
</dbReference>
<evidence type="ECO:0008006" key="3">
    <source>
        <dbReference type="Google" id="ProtNLM"/>
    </source>
</evidence>
<dbReference type="Gene3D" id="3.30.1390.10">
    <property type="match status" value="1"/>
</dbReference>
<evidence type="ECO:0000313" key="1">
    <source>
        <dbReference type="EMBL" id="SDH88984.1"/>
    </source>
</evidence>
<keyword evidence="2" id="KW-1185">Reference proteome</keyword>
<dbReference type="STRING" id="633440.SAMN05421869_103523"/>
<dbReference type="Proteomes" id="UP000199202">
    <property type="component" value="Unassembled WGS sequence"/>
</dbReference>
<evidence type="ECO:0000313" key="2">
    <source>
        <dbReference type="Proteomes" id="UP000199202"/>
    </source>
</evidence>
<name>A0A1G8G3K0_9ACTN</name>
<organism evidence="1 2">
    <name type="scientific">Nonomuraea jiangxiensis</name>
    <dbReference type="NCBI Taxonomy" id="633440"/>
    <lineage>
        <taxon>Bacteria</taxon>
        <taxon>Bacillati</taxon>
        <taxon>Actinomycetota</taxon>
        <taxon>Actinomycetes</taxon>
        <taxon>Streptosporangiales</taxon>
        <taxon>Streptosporangiaceae</taxon>
        <taxon>Nonomuraea</taxon>
    </lineage>
</organism>
<reference evidence="1 2" key="1">
    <citation type="submission" date="2016-10" db="EMBL/GenBank/DDBJ databases">
        <authorList>
            <person name="de Groot N.N."/>
        </authorList>
    </citation>
    <scope>NUCLEOTIDE SEQUENCE [LARGE SCALE GENOMIC DNA]</scope>
    <source>
        <strain evidence="1 2">CGMCC 4.6533</strain>
    </source>
</reference>
<dbReference type="InterPro" id="IPR014719">
    <property type="entry name" value="Ribosomal_bL12_C/ClpS-like"/>
</dbReference>
<gene>
    <name evidence="1" type="ORF">SAMN05421869_103523</name>
</gene>
<accession>A0A1G8G3K0</accession>
<proteinExistence type="predicted"/>